<dbReference type="AlphaFoldDB" id="A0A5N6R494"/>
<sequence>MSFGSTTQHHAKRYHGWDTSDDDYQVYESTVVEAAPPMPAARFTGHHGPSYHPNFPVEYNNDYDYNYEERVVEAPRARVVEYEYVATQQVKPAPHHHVHIQNVDKEAVACMWKISYHKGFVIYVFVL</sequence>
<reference evidence="1 2" key="1">
    <citation type="submission" date="2019-06" db="EMBL/GenBank/DDBJ databases">
        <title>A chromosomal-level reference genome of Carpinus fangiana (Coryloideae, Betulaceae).</title>
        <authorList>
            <person name="Yang X."/>
            <person name="Wang Z."/>
            <person name="Zhang L."/>
            <person name="Hao G."/>
            <person name="Liu J."/>
            <person name="Yang Y."/>
        </authorList>
    </citation>
    <scope>NUCLEOTIDE SEQUENCE [LARGE SCALE GENOMIC DNA]</scope>
    <source>
        <strain evidence="1">Cfa_2016G</strain>
        <tissue evidence="1">Leaf</tissue>
    </source>
</reference>
<name>A0A5N6R494_9ROSI</name>
<evidence type="ECO:0000313" key="2">
    <source>
        <dbReference type="Proteomes" id="UP000327013"/>
    </source>
</evidence>
<keyword evidence="2" id="KW-1185">Reference proteome</keyword>
<accession>A0A5N6R494</accession>
<gene>
    <name evidence="1" type="ORF">FH972_009222</name>
</gene>
<proteinExistence type="predicted"/>
<protein>
    <submittedName>
        <fullName evidence="1">Uncharacterized protein</fullName>
    </submittedName>
</protein>
<organism evidence="1 2">
    <name type="scientific">Carpinus fangiana</name>
    <dbReference type="NCBI Taxonomy" id="176857"/>
    <lineage>
        <taxon>Eukaryota</taxon>
        <taxon>Viridiplantae</taxon>
        <taxon>Streptophyta</taxon>
        <taxon>Embryophyta</taxon>
        <taxon>Tracheophyta</taxon>
        <taxon>Spermatophyta</taxon>
        <taxon>Magnoliopsida</taxon>
        <taxon>eudicotyledons</taxon>
        <taxon>Gunneridae</taxon>
        <taxon>Pentapetalae</taxon>
        <taxon>rosids</taxon>
        <taxon>fabids</taxon>
        <taxon>Fagales</taxon>
        <taxon>Betulaceae</taxon>
        <taxon>Carpinus</taxon>
    </lineage>
</organism>
<evidence type="ECO:0000313" key="1">
    <source>
        <dbReference type="EMBL" id="KAE8023541.1"/>
    </source>
</evidence>
<dbReference type="EMBL" id="CM017323">
    <property type="protein sequence ID" value="KAE8023541.1"/>
    <property type="molecule type" value="Genomic_DNA"/>
</dbReference>
<dbReference type="Proteomes" id="UP000327013">
    <property type="component" value="Chromosome 3"/>
</dbReference>